<name>A0A072N9Z5_9GAMM</name>
<evidence type="ECO:0008006" key="4">
    <source>
        <dbReference type="Google" id="ProtNLM"/>
    </source>
</evidence>
<feature type="transmembrane region" description="Helical" evidence="1">
    <location>
        <begin position="43"/>
        <end position="60"/>
    </location>
</feature>
<reference evidence="2 3" key="1">
    <citation type="submission" date="2012-12" db="EMBL/GenBank/DDBJ databases">
        <title>Genome assembly of Marinobacter sp. AK21.</title>
        <authorList>
            <person name="Khatri I."/>
            <person name="Kumar R."/>
            <person name="Vaidya B."/>
            <person name="Subramanian S."/>
            <person name="Pinnaka A."/>
        </authorList>
    </citation>
    <scope>NUCLEOTIDE SEQUENCE [LARGE SCALE GENOMIC DNA]</scope>
    <source>
        <strain evidence="2 3">AK21</strain>
    </source>
</reference>
<organism evidence="2 3">
    <name type="scientific">Marinobacter nitratireducens</name>
    <dbReference type="NCBI Taxonomy" id="1137280"/>
    <lineage>
        <taxon>Bacteria</taxon>
        <taxon>Pseudomonadati</taxon>
        <taxon>Pseudomonadota</taxon>
        <taxon>Gammaproteobacteria</taxon>
        <taxon>Pseudomonadales</taxon>
        <taxon>Marinobacteraceae</taxon>
        <taxon>Marinobacter</taxon>
    </lineage>
</organism>
<dbReference type="RefSeq" id="WP_036133517.1">
    <property type="nucleotide sequence ID" value="NZ_ANIE01000009.1"/>
</dbReference>
<evidence type="ECO:0000256" key="1">
    <source>
        <dbReference type="SAM" id="Phobius"/>
    </source>
</evidence>
<keyword evidence="1" id="KW-1133">Transmembrane helix</keyword>
<keyword evidence="1" id="KW-0472">Membrane</keyword>
<keyword evidence="1" id="KW-0812">Transmembrane</keyword>
<dbReference type="Proteomes" id="UP000035057">
    <property type="component" value="Unassembled WGS sequence"/>
</dbReference>
<evidence type="ECO:0000313" key="2">
    <source>
        <dbReference type="EMBL" id="KEF29865.1"/>
    </source>
</evidence>
<comment type="caution">
    <text evidence="2">The sequence shown here is derived from an EMBL/GenBank/DDBJ whole genome shotgun (WGS) entry which is preliminary data.</text>
</comment>
<dbReference type="OrthoDB" id="6370384at2"/>
<gene>
    <name evidence="2" type="ORF">D777_03041</name>
</gene>
<sequence length="79" mass="8553">MADAAGAARKKFRSHMLIEAALIAVLVLYMVLAQEKVVGEDLAFTVVGAGLMALVSYWTLNTLRDGLEVVAARLRGIRH</sequence>
<proteinExistence type="predicted"/>
<dbReference type="PATRIC" id="fig|1137280.3.peg.2858"/>
<protein>
    <recommendedName>
        <fullName evidence="4">Chlorhexidine efflux transporter domain-containing protein</fullName>
    </recommendedName>
</protein>
<accession>A0A072N9Z5</accession>
<dbReference type="EMBL" id="ANIE01000009">
    <property type="protein sequence ID" value="KEF29865.1"/>
    <property type="molecule type" value="Genomic_DNA"/>
</dbReference>
<dbReference type="AlphaFoldDB" id="A0A072N9Z5"/>
<evidence type="ECO:0000313" key="3">
    <source>
        <dbReference type="Proteomes" id="UP000035057"/>
    </source>
</evidence>
<keyword evidence="3" id="KW-1185">Reference proteome</keyword>